<evidence type="ECO:0000313" key="2">
    <source>
        <dbReference type="EnsemblProtists" id="PYU1_T006800"/>
    </source>
</evidence>
<accession>K3WPA8</accession>
<dbReference type="CDD" id="cd00538">
    <property type="entry name" value="PA"/>
    <property type="match status" value="1"/>
</dbReference>
<keyword evidence="3" id="KW-1185">Reference proteome</keyword>
<dbReference type="InterPro" id="IPR046450">
    <property type="entry name" value="PA_dom_sf"/>
</dbReference>
<sequence>MSIATTSAPAFPCQAAAFGGYIHPGTTQYRVVVAWDGAQLACEPFEEEGDERVYHDAIVVVQRGRCSFQEKWHNVARAGGSGMLLVNSEDTLLQLGGIAYDGSSDTMALSIAKADTESLLESLHAHSQQRNNDTTYLSIALPMSRLEQAAARIQYLLQTNMPLIAYEYFMDELAASSSPMILRDFDALLASLTQHAERSTWIAEIDNVTSWFVLFKLCALLFPSQYEFASTAALHASVAAVSLLLQAPHVVTKENKHNELWERAAKKLVDAGYYNQSAFYC</sequence>
<dbReference type="HOGENOM" id="CLU_992036_0_0_1"/>
<dbReference type="VEuPathDB" id="FungiDB:PYU1_G006786"/>
<dbReference type="Proteomes" id="UP000019132">
    <property type="component" value="Unassembled WGS sequence"/>
</dbReference>
<reference evidence="2" key="3">
    <citation type="submission" date="2015-02" db="UniProtKB">
        <authorList>
            <consortium name="EnsemblProtists"/>
        </authorList>
    </citation>
    <scope>IDENTIFICATION</scope>
    <source>
        <strain evidence="2">DAOM BR144</strain>
    </source>
</reference>
<evidence type="ECO:0000259" key="1">
    <source>
        <dbReference type="Pfam" id="PF02225"/>
    </source>
</evidence>
<reference evidence="3" key="1">
    <citation type="journal article" date="2010" name="Genome Biol.">
        <title>Genome sequence of the necrotrophic plant pathogen Pythium ultimum reveals original pathogenicity mechanisms and effector repertoire.</title>
        <authorList>
            <person name="Levesque C.A."/>
            <person name="Brouwer H."/>
            <person name="Cano L."/>
            <person name="Hamilton J.P."/>
            <person name="Holt C."/>
            <person name="Huitema E."/>
            <person name="Raffaele S."/>
            <person name="Robideau G.P."/>
            <person name="Thines M."/>
            <person name="Win J."/>
            <person name="Zerillo M.M."/>
            <person name="Beakes G.W."/>
            <person name="Boore J.L."/>
            <person name="Busam D."/>
            <person name="Dumas B."/>
            <person name="Ferriera S."/>
            <person name="Fuerstenberg S.I."/>
            <person name="Gachon C.M."/>
            <person name="Gaulin E."/>
            <person name="Govers F."/>
            <person name="Grenville-Briggs L."/>
            <person name="Horner N."/>
            <person name="Hostetler J."/>
            <person name="Jiang R.H."/>
            <person name="Johnson J."/>
            <person name="Krajaejun T."/>
            <person name="Lin H."/>
            <person name="Meijer H.J."/>
            <person name="Moore B."/>
            <person name="Morris P."/>
            <person name="Phuntmart V."/>
            <person name="Puiu D."/>
            <person name="Shetty J."/>
            <person name="Stajich J.E."/>
            <person name="Tripathy S."/>
            <person name="Wawra S."/>
            <person name="van West P."/>
            <person name="Whitty B.R."/>
            <person name="Coutinho P.M."/>
            <person name="Henrissat B."/>
            <person name="Martin F."/>
            <person name="Thomas P.D."/>
            <person name="Tyler B.M."/>
            <person name="De Vries R.P."/>
            <person name="Kamoun S."/>
            <person name="Yandell M."/>
            <person name="Tisserat N."/>
            <person name="Buell C.R."/>
        </authorList>
    </citation>
    <scope>NUCLEOTIDE SEQUENCE</scope>
    <source>
        <strain evidence="3">DAOM:BR144</strain>
    </source>
</reference>
<feature type="domain" description="PA" evidence="1">
    <location>
        <begin position="29"/>
        <end position="117"/>
    </location>
</feature>
<dbReference type="AlphaFoldDB" id="K3WPA8"/>
<dbReference type="STRING" id="431595.K3WPA8"/>
<dbReference type="EnsemblProtists" id="PYU1_T006800">
    <property type="protein sequence ID" value="PYU1_T006800"/>
    <property type="gene ID" value="PYU1_G006786"/>
</dbReference>
<evidence type="ECO:0000313" key="3">
    <source>
        <dbReference type="Proteomes" id="UP000019132"/>
    </source>
</evidence>
<name>K3WPA8_GLOUD</name>
<dbReference type="EMBL" id="GL376635">
    <property type="status" value="NOT_ANNOTATED_CDS"/>
    <property type="molecule type" value="Genomic_DNA"/>
</dbReference>
<proteinExistence type="predicted"/>
<dbReference type="Pfam" id="PF02225">
    <property type="entry name" value="PA"/>
    <property type="match status" value="1"/>
</dbReference>
<dbReference type="eggNOG" id="KOG4626">
    <property type="taxonomic scope" value="Eukaryota"/>
</dbReference>
<dbReference type="Gene3D" id="3.50.30.30">
    <property type="match status" value="1"/>
</dbReference>
<dbReference type="InParanoid" id="K3WPA8"/>
<dbReference type="SUPFAM" id="SSF52025">
    <property type="entry name" value="PA domain"/>
    <property type="match status" value="1"/>
</dbReference>
<reference evidence="3" key="2">
    <citation type="submission" date="2010-04" db="EMBL/GenBank/DDBJ databases">
        <authorList>
            <person name="Buell R."/>
            <person name="Hamilton J."/>
            <person name="Hostetler J."/>
        </authorList>
    </citation>
    <scope>NUCLEOTIDE SEQUENCE [LARGE SCALE GENOMIC DNA]</scope>
    <source>
        <strain evidence="3">DAOM:BR144</strain>
    </source>
</reference>
<dbReference type="InterPro" id="IPR003137">
    <property type="entry name" value="PA_domain"/>
</dbReference>
<organism evidence="2 3">
    <name type="scientific">Globisporangium ultimum (strain ATCC 200006 / CBS 805.95 / DAOM BR144)</name>
    <name type="common">Pythium ultimum</name>
    <dbReference type="NCBI Taxonomy" id="431595"/>
    <lineage>
        <taxon>Eukaryota</taxon>
        <taxon>Sar</taxon>
        <taxon>Stramenopiles</taxon>
        <taxon>Oomycota</taxon>
        <taxon>Peronosporomycetes</taxon>
        <taxon>Pythiales</taxon>
        <taxon>Pythiaceae</taxon>
        <taxon>Globisporangium</taxon>
    </lineage>
</organism>
<protein>
    <recommendedName>
        <fullName evidence="1">PA domain-containing protein</fullName>
    </recommendedName>
</protein>